<protein>
    <submittedName>
        <fullName evidence="2">Uncharacterized protein</fullName>
    </submittedName>
</protein>
<accession>A0A0K6H1S1</accession>
<sequence>MPNRARFVIHISLLLLITLFARPTYALSQSTAEPPYALSAPELSREGYFVLSAQAQSSAPVQSLWVDYATSAQFSYVSRSYPWLGQGVQDFQQITLTGFTSGDHYFRLRNAAGDVLSNVVHVRVDHYPLWQALGLFFAGLTVFIVLVVLIIGNHRAASRAKVLQSKGANHE</sequence>
<dbReference type="AlphaFoldDB" id="A0A0K6H1S1"/>
<organism evidence="2 3">
    <name type="scientific">Pseudidiomarina woesei</name>
    <dbReference type="NCBI Taxonomy" id="1381080"/>
    <lineage>
        <taxon>Bacteria</taxon>
        <taxon>Pseudomonadati</taxon>
        <taxon>Pseudomonadota</taxon>
        <taxon>Gammaproteobacteria</taxon>
        <taxon>Alteromonadales</taxon>
        <taxon>Idiomarinaceae</taxon>
        <taxon>Pseudidiomarina</taxon>
    </lineage>
</organism>
<keyword evidence="3" id="KW-1185">Reference proteome</keyword>
<reference evidence="3" key="1">
    <citation type="submission" date="2015-08" db="EMBL/GenBank/DDBJ databases">
        <authorList>
            <person name="Varghese N."/>
        </authorList>
    </citation>
    <scope>NUCLEOTIDE SEQUENCE [LARGE SCALE GENOMIC DNA]</scope>
    <source>
        <strain evidence="3">DSM 27808</strain>
    </source>
</reference>
<dbReference type="RefSeq" id="WP_055438718.1">
    <property type="nucleotide sequence ID" value="NZ_CYHB01000002.1"/>
</dbReference>
<keyword evidence="1" id="KW-0472">Membrane</keyword>
<dbReference type="Proteomes" id="UP000182598">
    <property type="component" value="Unassembled WGS sequence"/>
</dbReference>
<evidence type="ECO:0000313" key="2">
    <source>
        <dbReference type="EMBL" id="CUA84927.1"/>
    </source>
</evidence>
<proteinExistence type="predicted"/>
<feature type="transmembrane region" description="Helical" evidence="1">
    <location>
        <begin position="129"/>
        <end position="151"/>
    </location>
</feature>
<gene>
    <name evidence="2" type="ORF">Ga0061064_1054</name>
</gene>
<name>A0A0K6H1S1_9GAMM</name>
<keyword evidence="1" id="KW-1133">Transmembrane helix</keyword>
<evidence type="ECO:0000256" key="1">
    <source>
        <dbReference type="SAM" id="Phobius"/>
    </source>
</evidence>
<dbReference type="OrthoDB" id="6194313at2"/>
<evidence type="ECO:0000313" key="3">
    <source>
        <dbReference type="Proteomes" id="UP000182598"/>
    </source>
</evidence>
<dbReference type="EMBL" id="CYHB01000002">
    <property type="protein sequence ID" value="CUA84927.1"/>
    <property type="molecule type" value="Genomic_DNA"/>
</dbReference>
<keyword evidence="1" id="KW-0812">Transmembrane</keyword>